<reference evidence="2" key="1">
    <citation type="submission" date="2022-11" db="EMBL/GenBank/DDBJ databases">
        <authorList>
            <person name="Scott C."/>
            <person name="Bruce N."/>
        </authorList>
    </citation>
    <scope>NUCLEOTIDE SEQUENCE</scope>
</reference>
<dbReference type="EMBL" id="CALLCH030000020">
    <property type="protein sequence ID" value="CAI4219827.1"/>
    <property type="molecule type" value="Genomic_DNA"/>
</dbReference>
<name>A0A9P1HC05_9PEZI</name>
<sequence>MFPRLNTDANITHNSAMVAGVDAVHDIVENRILVGVPHYSFGELLEETISGESLVRLTAGRTVEITSEGDAERTPDTLEMANPGGDELDTLRTRDGALVVEVGVGGDPAHARLLVFEDGNGGDAGVGGIPALEGRSDVSDSHDAQQVNGVQDGAVLSGFEAVVARDADVGPRGAETGLDVKELVVEDFLHADDGDGTRRSASGDVFTTPTRSGDRTAQDSSPGPVTRTAWRML</sequence>
<dbReference type="Proteomes" id="UP000838763">
    <property type="component" value="Unassembled WGS sequence"/>
</dbReference>
<feature type="region of interest" description="Disordered" evidence="1">
    <location>
        <begin position="192"/>
        <end position="233"/>
    </location>
</feature>
<gene>
    <name evidence="2" type="ORF">PPNO1_LOCUS9373</name>
</gene>
<evidence type="ECO:0000256" key="1">
    <source>
        <dbReference type="SAM" id="MobiDB-lite"/>
    </source>
</evidence>
<protein>
    <submittedName>
        <fullName evidence="2">Uncharacterized protein</fullName>
    </submittedName>
</protein>
<comment type="caution">
    <text evidence="2">The sequence shown here is derived from an EMBL/GenBank/DDBJ whole genome shotgun (WGS) entry which is preliminary data.</text>
</comment>
<proteinExistence type="predicted"/>
<dbReference type="AlphaFoldDB" id="A0A9P1HC05"/>
<organism evidence="2 3">
    <name type="scientific">Parascedosporium putredinis</name>
    <dbReference type="NCBI Taxonomy" id="1442378"/>
    <lineage>
        <taxon>Eukaryota</taxon>
        <taxon>Fungi</taxon>
        <taxon>Dikarya</taxon>
        <taxon>Ascomycota</taxon>
        <taxon>Pezizomycotina</taxon>
        <taxon>Sordariomycetes</taxon>
        <taxon>Hypocreomycetidae</taxon>
        <taxon>Microascales</taxon>
        <taxon>Microascaceae</taxon>
        <taxon>Parascedosporium</taxon>
    </lineage>
</organism>
<evidence type="ECO:0000313" key="3">
    <source>
        <dbReference type="Proteomes" id="UP000838763"/>
    </source>
</evidence>
<evidence type="ECO:0000313" key="2">
    <source>
        <dbReference type="EMBL" id="CAI4219827.1"/>
    </source>
</evidence>
<accession>A0A9P1HC05</accession>
<keyword evidence="3" id="KW-1185">Reference proteome</keyword>